<proteinExistence type="inferred from homology"/>
<evidence type="ECO:0000313" key="9">
    <source>
        <dbReference type="EMBL" id="ERI79057.1"/>
    </source>
</evidence>
<dbReference type="EC" id="5.6.2.2" evidence="3"/>
<dbReference type="PANTHER" id="PTHR45866">
    <property type="entry name" value="DNA GYRASE/TOPOISOMERASE SUBUNIT B"/>
    <property type="match status" value="1"/>
</dbReference>
<dbReference type="InterPro" id="IPR036890">
    <property type="entry name" value="HATPase_C_sf"/>
</dbReference>
<dbReference type="PANTHER" id="PTHR45866:SF1">
    <property type="entry name" value="DNA GYRASE SUBUNIT B, MITOCHONDRIAL"/>
    <property type="match status" value="1"/>
</dbReference>
<comment type="similarity">
    <text evidence="2">Belongs to the type II topoisomerase GyrB family.</text>
</comment>
<accession>A0ABC9U0V3</accession>
<evidence type="ECO:0000256" key="4">
    <source>
        <dbReference type="ARBA" id="ARBA00022741"/>
    </source>
</evidence>
<keyword evidence="8" id="KW-0413">Isomerase</keyword>
<dbReference type="GO" id="GO:0003918">
    <property type="term" value="F:DNA topoisomerase type II (double strand cut, ATP-hydrolyzing) activity"/>
    <property type="evidence" value="ECO:0007669"/>
    <property type="project" value="UniProtKB-EC"/>
</dbReference>
<evidence type="ECO:0000256" key="7">
    <source>
        <dbReference type="ARBA" id="ARBA00023125"/>
    </source>
</evidence>
<sequence>MAGNDLAIVENIRLQLKDINQLAQKVDLVGQRITGYSGAVSWETFVKYEIKETVDFGEEFVRLLSVWIKMQRENSYGISPRQEGKSTKMLLVERFGTGELSHLKVEEIRDQRIFREMEEYLIDDHVDERLRAREVKSMKYVTGAAIVGKTGDILYVGQTPMYSFLLGKAYMVSYKPSVYHDIGEILFSGDLYRYVRKRPGMYIGSTKGNGLYRLLYGLVESMLEDATEKTISVWLRAENVVEIVCESYQLANNNSYTRDMGIASALGEFFEYQNERQFIRTEEGIIAAENHNHTVAAGTRIVWKPDCTVFAAKELDYFLIMGRMIELAALNPYIIYLANEENGCKVRVPSDIGYFLKRDYSLFGVGSILNVNIVGNQFTGEVVLYFSQSRGA</sequence>
<dbReference type="AlphaFoldDB" id="A0ABC9U0V3"/>
<evidence type="ECO:0000256" key="1">
    <source>
        <dbReference type="ARBA" id="ARBA00000185"/>
    </source>
</evidence>
<evidence type="ECO:0000313" key="10">
    <source>
        <dbReference type="Proteomes" id="UP000016491"/>
    </source>
</evidence>
<protein>
    <recommendedName>
        <fullName evidence="3">DNA topoisomerase (ATP-hydrolyzing)</fullName>
        <ecNumber evidence="3">5.6.2.2</ecNumber>
    </recommendedName>
</protein>
<evidence type="ECO:0000256" key="6">
    <source>
        <dbReference type="ARBA" id="ARBA00023029"/>
    </source>
</evidence>
<dbReference type="Proteomes" id="UP000016491">
    <property type="component" value="Unassembled WGS sequence"/>
</dbReference>
<keyword evidence="6" id="KW-0799">Topoisomerase</keyword>
<dbReference type="Gene3D" id="3.30.565.10">
    <property type="entry name" value="Histidine kinase-like ATPase, C-terminal domain"/>
    <property type="match status" value="1"/>
</dbReference>
<dbReference type="RefSeq" id="WP_021641860.1">
    <property type="nucleotide sequence ID" value="NZ_KE992883.1"/>
</dbReference>
<evidence type="ECO:0000256" key="3">
    <source>
        <dbReference type="ARBA" id="ARBA00012895"/>
    </source>
</evidence>
<dbReference type="GO" id="GO:0005524">
    <property type="term" value="F:ATP binding"/>
    <property type="evidence" value="ECO:0007669"/>
    <property type="project" value="UniProtKB-KW"/>
</dbReference>
<keyword evidence="4" id="KW-0547">Nucleotide-binding</keyword>
<reference evidence="9 10" key="1">
    <citation type="submission" date="2013-07" db="EMBL/GenBank/DDBJ databases">
        <authorList>
            <person name="Weinstock G."/>
            <person name="Sodergren E."/>
            <person name="Wylie T."/>
            <person name="Fulton L."/>
            <person name="Fulton R."/>
            <person name="Fronick C."/>
            <person name="O'Laughlin M."/>
            <person name="Godfrey J."/>
            <person name="Miner T."/>
            <person name="Herter B."/>
            <person name="Appelbaum E."/>
            <person name="Cordes M."/>
            <person name="Lek S."/>
            <person name="Wollam A."/>
            <person name="Pepin K.H."/>
            <person name="Palsikar V.B."/>
            <person name="Mitreva M."/>
            <person name="Wilson R.K."/>
        </authorList>
    </citation>
    <scope>NUCLEOTIDE SEQUENCE [LARGE SCALE GENOMIC DNA]</scope>
    <source>
        <strain evidence="9 10">ATCC 14940</strain>
    </source>
</reference>
<dbReference type="GO" id="GO:0003677">
    <property type="term" value="F:DNA binding"/>
    <property type="evidence" value="ECO:0007669"/>
    <property type="project" value="UniProtKB-KW"/>
</dbReference>
<comment type="caution">
    <text evidence="9">The sequence shown here is derived from an EMBL/GenBank/DDBJ whole genome shotgun (WGS) entry which is preliminary data.</text>
</comment>
<comment type="catalytic activity">
    <reaction evidence="1">
        <text>ATP-dependent breakage, passage and rejoining of double-stranded DNA.</text>
        <dbReference type="EC" id="5.6.2.2"/>
    </reaction>
</comment>
<evidence type="ECO:0000256" key="5">
    <source>
        <dbReference type="ARBA" id="ARBA00022840"/>
    </source>
</evidence>
<gene>
    <name evidence="9" type="ORF">CLOSYM_01137</name>
</gene>
<evidence type="ECO:0000256" key="8">
    <source>
        <dbReference type="ARBA" id="ARBA00023235"/>
    </source>
</evidence>
<evidence type="ECO:0000256" key="2">
    <source>
        <dbReference type="ARBA" id="ARBA00010708"/>
    </source>
</evidence>
<keyword evidence="5" id="KW-0067">ATP-binding</keyword>
<keyword evidence="7" id="KW-0238">DNA-binding</keyword>
<organism evidence="9 10">
    <name type="scientific">[Clostridium] symbiosum ATCC 14940</name>
    <dbReference type="NCBI Taxonomy" id="411472"/>
    <lineage>
        <taxon>Bacteria</taxon>
        <taxon>Bacillati</taxon>
        <taxon>Bacillota</taxon>
        <taxon>Clostridia</taxon>
        <taxon>Lachnospirales</taxon>
        <taxon>Lachnospiraceae</taxon>
        <taxon>Otoolea</taxon>
    </lineage>
</organism>
<dbReference type="SUPFAM" id="SSF55874">
    <property type="entry name" value="ATPase domain of HSP90 chaperone/DNA topoisomerase II/histidine kinase"/>
    <property type="match status" value="1"/>
</dbReference>
<dbReference type="EMBL" id="AWSU01000093">
    <property type="protein sequence ID" value="ERI79057.1"/>
    <property type="molecule type" value="Genomic_DNA"/>
</dbReference>
<name>A0ABC9U0V3_CLOSY</name>